<keyword evidence="7" id="KW-1185">Reference proteome</keyword>
<reference evidence="7" key="1">
    <citation type="journal article" date="2019" name="Int. J. Syst. Evol. Microbiol.">
        <title>The Global Catalogue of Microorganisms (GCM) 10K type strain sequencing project: providing services to taxonomists for standard genome sequencing and annotation.</title>
        <authorList>
            <consortium name="The Broad Institute Genomics Platform"/>
            <consortium name="The Broad Institute Genome Sequencing Center for Infectious Disease"/>
            <person name="Wu L."/>
            <person name="Ma J."/>
        </authorList>
    </citation>
    <scope>NUCLEOTIDE SEQUENCE [LARGE SCALE GENOMIC DNA]</scope>
    <source>
        <strain evidence="7">KCTC 52165</strain>
    </source>
</reference>
<dbReference type="Pfam" id="PF00126">
    <property type="entry name" value="HTH_1"/>
    <property type="match status" value="1"/>
</dbReference>
<name>A0ABV7K925_9HYPH</name>
<keyword evidence="4" id="KW-0804">Transcription</keyword>
<dbReference type="Pfam" id="PF03466">
    <property type="entry name" value="LysR_substrate"/>
    <property type="match status" value="1"/>
</dbReference>
<dbReference type="InterPro" id="IPR036390">
    <property type="entry name" value="WH_DNA-bd_sf"/>
</dbReference>
<evidence type="ECO:0000256" key="3">
    <source>
        <dbReference type="ARBA" id="ARBA00023125"/>
    </source>
</evidence>
<dbReference type="Proteomes" id="UP001595583">
    <property type="component" value="Unassembled WGS sequence"/>
</dbReference>
<evidence type="ECO:0000313" key="6">
    <source>
        <dbReference type="EMBL" id="MFC3205481.1"/>
    </source>
</evidence>
<evidence type="ECO:0000259" key="5">
    <source>
        <dbReference type="PROSITE" id="PS50931"/>
    </source>
</evidence>
<dbReference type="Gene3D" id="1.10.10.10">
    <property type="entry name" value="Winged helix-like DNA-binding domain superfamily/Winged helix DNA-binding domain"/>
    <property type="match status" value="1"/>
</dbReference>
<dbReference type="SUPFAM" id="SSF53850">
    <property type="entry name" value="Periplasmic binding protein-like II"/>
    <property type="match status" value="1"/>
</dbReference>
<sequence>MRDEATEGLERAHRLGILKKGAAASERPFRLPPLNALRVFHTVVRHQSFRSAADELLVSPQAVSQQIKLLEDILAVELFDRKGRAIEPTEHAILLAHFVQSAFDELTEGVLRVTKGSHRKRINLNVSPYFATRYLLGRLARFRELMPDADIRLTTMVELPDFIRDDVDVAIQWGYSEWAPYESTLLLRDQKVVCCTPALARQIRSPQDLLDLPLLHPVLSDRLWMDVLRHLGVSSEEAPGGIRFQDAATMRRATVEGLGVGLISTIDALEDLKLGKIVAPFGRNVMQDMSPAQVPGFHLVLPKTHRRLPAISAFCRWIEEQDWSMPDDAPL</sequence>
<feature type="domain" description="HTH lysR-type" evidence="5">
    <location>
        <begin position="32"/>
        <end position="89"/>
    </location>
</feature>
<dbReference type="PANTHER" id="PTHR30537">
    <property type="entry name" value="HTH-TYPE TRANSCRIPTIONAL REGULATOR"/>
    <property type="match status" value="1"/>
</dbReference>
<dbReference type="InterPro" id="IPR005119">
    <property type="entry name" value="LysR_subst-bd"/>
</dbReference>
<dbReference type="InterPro" id="IPR000847">
    <property type="entry name" value="LysR_HTH_N"/>
</dbReference>
<dbReference type="Gene3D" id="3.40.190.10">
    <property type="entry name" value="Periplasmic binding protein-like II"/>
    <property type="match status" value="2"/>
</dbReference>
<proteinExistence type="inferred from homology"/>
<dbReference type="InterPro" id="IPR036388">
    <property type="entry name" value="WH-like_DNA-bd_sf"/>
</dbReference>
<comment type="caution">
    <text evidence="6">The sequence shown here is derived from an EMBL/GenBank/DDBJ whole genome shotgun (WGS) entry which is preliminary data.</text>
</comment>
<evidence type="ECO:0000313" key="7">
    <source>
        <dbReference type="Proteomes" id="UP001595583"/>
    </source>
</evidence>
<accession>A0ABV7K925</accession>
<dbReference type="SUPFAM" id="SSF46785">
    <property type="entry name" value="Winged helix' DNA-binding domain"/>
    <property type="match status" value="1"/>
</dbReference>
<keyword evidence="2" id="KW-0805">Transcription regulation</keyword>
<dbReference type="PANTHER" id="PTHR30537:SF74">
    <property type="entry name" value="HTH-TYPE TRANSCRIPTIONAL REGULATOR TRPI"/>
    <property type="match status" value="1"/>
</dbReference>
<dbReference type="PROSITE" id="PS50931">
    <property type="entry name" value="HTH_LYSR"/>
    <property type="match status" value="1"/>
</dbReference>
<keyword evidence="3" id="KW-0238">DNA-binding</keyword>
<gene>
    <name evidence="6" type="ORF">ACFOHJ_04595</name>
</gene>
<dbReference type="RefSeq" id="WP_378218982.1">
    <property type="nucleotide sequence ID" value="NZ_JBHRTK010000004.1"/>
</dbReference>
<organism evidence="6 7">
    <name type="scientific">Aquamicrobium soli</name>
    <dbReference type="NCBI Taxonomy" id="1811518"/>
    <lineage>
        <taxon>Bacteria</taxon>
        <taxon>Pseudomonadati</taxon>
        <taxon>Pseudomonadota</taxon>
        <taxon>Alphaproteobacteria</taxon>
        <taxon>Hyphomicrobiales</taxon>
        <taxon>Phyllobacteriaceae</taxon>
        <taxon>Aquamicrobium</taxon>
    </lineage>
</organism>
<evidence type="ECO:0000256" key="1">
    <source>
        <dbReference type="ARBA" id="ARBA00009437"/>
    </source>
</evidence>
<evidence type="ECO:0000256" key="4">
    <source>
        <dbReference type="ARBA" id="ARBA00023163"/>
    </source>
</evidence>
<dbReference type="InterPro" id="IPR058163">
    <property type="entry name" value="LysR-type_TF_proteobact-type"/>
</dbReference>
<comment type="similarity">
    <text evidence="1">Belongs to the LysR transcriptional regulatory family.</text>
</comment>
<evidence type="ECO:0000256" key="2">
    <source>
        <dbReference type="ARBA" id="ARBA00023015"/>
    </source>
</evidence>
<dbReference type="EMBL" id="JBHRTK010000004">
    <property type="protein sequence ID" value="MFC3205481.1"/>
    <property type="molecule type" value="Genomic_DNA"/>
</dbReference>
<protein>
    <submittedName>
        <fullName evidence="6">LysR substrate-binding domain-containing protein</fullName>
    </submittedName>
</protein>